<dbReference type="GeneID" id="44131576"/>
<accession>A0A1L6J6S2</accession>
<dbReference type="Proteomes" id="UP000286681">
    <property type="component" value="Unassembled WGS sequence"/>
</dbReference>
<evidence type="ECO:0000313" key="3">
    <source>
        <dbReference type="EMBL" id="RSU97482.1"/>
    </source>
</evidence>
<dbReference type="OrthoDB" id="7478036at2"/>
<reference evidence="2" key="1">
    <citation type="submission" date="2016-12" db="EMBL/GenBank/DDBJ databases">
        <title>Whole genome sequencing of Sphingomonas koreensis.</title>
        <authorList>
            <person name="Conlan S."/>
            <person name="Thomas P.J."/>
            <person name="Mullikin J."/>
            <person name="Palmore T.N."/>
            <person name="Frank K.M."/>
            <person name="Segre J.A."/>
        </authorList>
    </citation>
    <scope>NUCLEOTIDE SEQUENCE</scope>
    <source>
        <strain evidence="2">ABOJV</strain>
    </source>
</reference>
<dbReference type="KEGG" id="skr:BRX40_03295"/>
<dbReference type="Proteomes" id="UP000287746">
    <property type="component" value="Unassembled WGS sequence"/>
</dbReference>
<name>A0A1L6J6S2_9SPHN</name>
<feature type="region of interest" description="Disordered" evidence="1">
    <location>
        <begin position="48"/>
        <end position="70"/>
    </location>
</feature>
<dbReference type="STRING" id="93064.BRX40_03295"/>
<reference evidence="6 7" key="3">
    <citation type="submission" date="2018-07" db="EMBL/GenBank/DDBJ databases">
        <title>Genomic and Epidemiologic Investigation of an Indolent Hospital Outbreak.</title>
        <authorList>
            <person name="Johnson R.C."/>
            <person name="Deming C."/>
            <person name="Conlan S."/>
            <person name="Zellmer C.J."/>
            <person name="Michelin A.V."/>
            <person name="Lee-Lin S."/>
            <person name="Thomas P.J."/>
            <person name="Park M."/>
            <person name="Weingarten R.A."/>
            <person name="Less J."/>
            <person name="Dekker J.P."/>
            <person name="Frank K.M."/>
            <person name="Musser K.A."/>
            <person name="Mcquiston J.R."/>
            <person name="Henderson D.K."/>
            <person name="Lau A.F."/>
            <person name="Palmore T.N."/>
            <person name="Segre J.A."/>
        </authorList>
    </citation>
    <scope>NUCLEOTIDE SEQUENCE [LARGE SCALE GENOMIC DNA]</scope>
    <source>
        <strain evidence="4 7">SK-CDC1_0717</strain>
        <strain evidence="3 6">SK-NIH.Env10_0317</strain>
    </source>
</reference>
<protein>
    <recommendedName>
        <fullName evidence="8">DUF1292 domain-containing protein</fullName>
    </recommendedName>
</protein>
<evidence type="ECO:0000256" key="1">
    <source>
        <dbReference type="SAM" id="MobiDB-lite"/>
    </source>
</evidence>
<evidence type="ECO:0000313" key="4">
    <source>
        <dbReference type="EMBL" id="RSY76500.1"/>
    </source>
</evidence>
<dbReference type="Proteomes" id="UP000185161">
    <property type="component" value="Chromosome"/>
</dbReference>
<sequence length="70" mass="7544">MARTLSSFSIAADGSGDYLLSIEDDDGETIELTATYEQLDILGEAIEDALEEEDDDPLGADEDEDEAAEE</sequence>
<dbReference type="RefSeq" id="WP_066577940.1">
    <property type="nucleotide sequence ID" value="NZ_CP018820.1"/>
</dbReference>
<evidence type="ECO:0000313" key="5">
    <source>
        <dbReference type="Proteomes" id="UP000185161"/>
    </source>
</evidence>
<dbReference type="EMBL" id="QQWO01000033">
    <property type="protein sequence ID" value="RSU97482.1"/>
    <property type="molecule type" value="Genomic_DNA"/>
</dbReference>
<keyword evidence="5" id="KW-1185">Reference proteome</keyword>
<evidence type="ECO:0000313" key="6">
    <source>
        <dbReference type="Proteomes" id="UP000286681"/>
    </source>
</evidence>
<evidence type="ECO:0000313" key="2">
    <source>
        <dbReference type="EMBL" id="APR51588.1"/>
    </source>
</evidence>
<proteinExistence type="predicted"/>
<evidence type="ECO:0000313" key="7">
    <source>
        <dbReference type="Proteomes" id="UP000287746"/>
    </source>
</evidence>
<organism evidence="2 5">
    <name type="scientific">Sphingomonas koreensis</name>
    <dbReference type="NCBI Taxonomy" id="93064"/>
    <lineage>
        <taxon>Bacteria</taxon>
        <taxon>Pseudomonadati</taxon>
        <taxon>Pseudomonadota</taxon>
        <taxon>Alphaproteobacteria</taxon>
        <taxon>Sphingomonadales</taxon>
        <taxon>Sphingomonadaceae</taxon>
        <taxon>Sphingomonas</taxon>
    </lineage>
</organism>
<gene>
    <name evidence="2" type="ORF">BRX40_03295</name>
    <name evidence="3" type="ORF">CA257_22640</name>
    <name evidence="4" type="ORF">DAH66_21430</name>
</gene>
<dbReference type="EMBL" id="CP018820">
    <property type="protein sequence ID" value="APR51588.1"/>
    <property type="molecule type" value="Genomic_DNA"/>
</dbReference>
<evidence type="ECO:0008006" key="8">
    <source>
        <dbReference type="Google" id="ProtNLM"/>
    </source>
</evidence>
<reference evidence="5" key="2">
    <citation type="submission" date="2016-12" db="EMBL/GenBank/DDBJ databases">
        <title>Whole genome sequencing of Sphingomonas sp. ABOJV.</title>
        <authorList>
            <person name="Conlan S."/>
            <person name="Thomas P.J."/>
            <person name="Mullikin J."/>
            <person name="Palmore T.N."/>
            <person name="Frank K.M."/>
            <person name="Segre J.A."/>
        </authorList>
    </citation>
    <scope>NUCLEOTIDE SEQUENCE [LARGE SCALE GENOMIC DNA]</scope>
    <source>
        <strain evidence="5">ABOJV</strain>
    </source>
</reference>
<dbReference type="AlphaFoldDB" id="A0A1L6J6S2"/>
<dbReference type="EMBL" id="QQYZ01000036">
    <property type="protein sequence ID" value="RSY76500.1"/>
    <property type="molecule type" value="Genomic_DNA"/>
</dbReference>